<protein>
    <submittedName>
        <fullName evidence="2">Uncharacterized protein</fullName>
    </submittedName>
</protein>
<keyword evidence="3" id="KW-1185">Reference proteome</keyword>
<proteinExistence type="predicted"/>
<dbReference type="Proteomes" id="UP001497623">
    <property type="component" value="Unassembled WGS sequence"/>
</dbReference>
<feature type="non-terminal residue" evidence="2">
    <location>
        <position position="1"/>
    </location>
</feature>
<dbReference type="AlphaFoldDB" id="A0AAV2QMB1"/>
<keyword evidence="1" id="KW-1133">Transmembrane helix</keyword>
<keyword evidence="1" id="KW-0812">Transmembrane</keyword>
<evidence type="ECO:0000313" key="2">
    <source>
        <dbReference type="EMBL" id="CAL4091983.1"/>
    </source>
</evidence>
<accession>A0AAV2QMB1</accession>
<dbReference type="EMBL" id="CAXKWB010008693">
    <property type="protein sequence ID" value="CAL4091983.1"/>
    <property type="molecule type" value="Genomic_DNA"/>
</dbReference>
<gene>
    <name evidence="2" type="ORF">MNOR_LOCUS14487</name>
</gene>
<sequence>QVRVFPSEYLVSRLRNYVVFVITIIPLQIICIYLEFCESGQSYRFETWSYGCTASFPLTASFLGVICALVFKNMKIVRARAAAQASGHPVGQSSYSTSVPMVYHPSTQQMQMMQHTNQSMMQPLMHPYCQPMMQPVNQTMMQHGSQPVMQAMTQPMTQHQLHFL</sequence>
<evidence type="ECO:0000256" key="1">
    <source>
        <dbReference type="SAM" id="Phobius"/>
    </source>
</evidence>
<keyword evidence="1" id="KW-0472">Membrane</keyword>
<feature type="transmembrane region" description="Helical" evidence="1">
    <location>
        <begin position="48"/>
        <end position="71"/>
    </location>
</feature>
<organism evidence="2 3">
    <name type="scientific">Meganyctiphanes norvegica</name>
    <name type="common">Northern krill</name>
    <name type="synonym">Thysanopoda norvegica</name>
    <dbReference type="NCBI Taxonomy" id="48144"/>
    <lineage>
        <taxon>Eukaryota</taxon>
        <taxon>Metazoa</taxon>
        <taxon>Ecdysozoa</taxon>
        <taxon>Arthropoda</taxon>
        <taxon>Crustacea</taxon>
        <taxon>Multicrustacea</taxon>
        <taxon>Malacostraca</taxon>
        <taxon>Eumalacostraca</taxon>
        <taxon>Eucarida</taxon>
        <taxon>Euphausiacea</taxon>
        <taxon>Euphausiidae</taxon>
        <taxon>Meganyctiphanes</taxon>
    </lineage>
</organism>
<comment type="caution">
    <text evidence="2">The sequence shown here is derived from an EMBL/GenBank/DDBJ whole genome shotgun (WGS) entry which is preliminary data.</text>
</comment>
<name>A0AAV2QMB1_MEGNR</name>
<feature type="transmembrane region" description="Helical" evidence="1">
    <location>
        <begin position="17"/>
        <end position="36"/>
    </location>
</feature>
<reference evidence="2 3" key="1">
    <citation type="submission" date="2024-05" db="EMBL/GenBank/DDBJ databases">
        <authorList>
            <person name="Wallberg A."/>
        </authorList>
    </citation>
    <scope>NUCLEOTIDE SEQUENCE [LARGE SCALE GENOMIC DNA]</scope>
</reference>
<evidence type="ECO:0000313" key="3">
    <source>
        <dbReference type="Proteomes" id="UP001497623"/>
    </source>
</evidence>